<dbReference type="PANTHER" id="PTHR42877">
    <property type="entry name" value="L-ORNITHINE N(5)-MONOOXYGENASE-RELATED"/>
    <property type="match status" value="1"/>
</dbReference>
<dbReference type="InterPro" id="IPR051209">
    <property type="entry name" value="FAD-bind_Monooxygenase_sf"/>
</dbReference>
<sequence length="597" mass="66860">MSVDIDVLIIGAGISGIGFAVQLQKKYPRVSFEIFEKAEGLGGTWWVNTYPGCGCDVASHFYSLSFALNPDWSKKFAPQSEIAAYCQAVAEEHGIPRHVTFSSTVQSAAFEETTGTWVVTILEQQTGRVYQKRSRVLISAVGALSVPRDCEIKGSERYTGKLFHSARWDHTLDWAGKDIVVIGNGCSATQFVPVLSDGPGKAKNVVQFSRQAHWLAERPNPTYSSTFKWTMRYVPLAMRMYRFYLYYLMERDFAGFDLANGGKIREEQKKIQLDYLLRTAPERYHEALIPKTEIGCKRKVMDTDYLACLHRENMELVYSDPVAEVTETGVKTESGREVHADAIILANGFKTQQVLYPIEITGEKGVSITEHWDQFSSGSAQAYYGTCVSEFPNLFIMMGPNITTGHLSVIFSTECQMNFTLRVLEPVLDSLYPSLLSSLNPFTKAIDTVAVTPSAEERDNTWIQAAASKLVWASGCSNWYVDARTGRNTMLYPDWQFKFWLRSIFFPLSRDFVFRSSSVRLPLKAESRALEGRKNELAKIGGVVAVSSVAAVVGLMVLGPQDSRDVRSYLSGLCDVGFRAQKEFMDGFASLLSRWEL</sequence>
<dbReference type="GO" id="GO:0050661">
    <property type="term" value="F:NADP binding"/>
    <property type="evidence" value="ECO:0007669"/>
    <property type="project" value="InterPro"/>
</dbReference>
<dbReference type="GeneID" id="63746048"/>
<dbReference type="PANTHER" id="PTHR42877:SF5">
    <property type="entry name" value="L-ORNITHINE N(5)-MONOOXYGENASE-RELATED"/>
    <property type="match status" value="1"/>
</dbReference>
<keyword evidence="4" id="KW-0274">FAD</keyword>
<evidence type="ECO:0000256" key="2">
    <source>
        <dbReference type="ARBA" id="ARBA00010139"/>
    </source>
</evidence>
<dbReference type="GO" id="GO:0004499">
    <property type="term" value="F:N,N-dimethylaniline monooxygenase activity"/>
    <property type="evidence" value="ECO:0007669"/>
    <property type="project" value="InterPro"/>
</dbReference>
<dbReference type="EMBL" id="KV878209">
    <property type="protein sequence ID" value="OJJ41793.1"/>
    <property type="molecule type" value="Genomic_DNA"/>
</dbReference>
<dbReference type="Pfam" id="PF00743">
    <property type="entry name" value="FMO-like"/>
    <property type="match status" value="1"/>
</dbReference>
<evidence type="ECO:0000256" key="4">
    <source>
        <dbReference type="ARBA" id="ARBA00022827"/>
    </source>
</evidence>
<dbReference type="RefSeq" id="XP_040695469.1">
    <property type="nucleotide sequence ID" value="XM_040830200.1"/>
</dbReference>
<evidence type="ECO:0000313" key="6">
    <source>
        <dbReference type="EMBL" id="OJJ41793.1"/>
    </source>
</evidence>
<dbReference type="Gene3D" id="3.50.50.60">
    <property type="entry name" value="FAD/NAD(P)-binding domain"/>
    <property type="match status" value="3"/>
</dbReference>
<organism evidence="6 7">
    <name type="scientific">Aspergillus wentii DTO 134E9</name>
    <dbReference type="NCBI Taxonomy" id="1073089"/>
    <lineage>
        <taxon>Eukaryota</taxon>
        <taxon>Fungi</taxon>
        <taxon>Dikarya</taxon>
        <taxon>Ascomycota</taxon>
        <taxon>Pezizomycotina</taxon>
        <taxon>Eurotiomycetes</taxon>
        <taxon>Eurotiomycetidae</taxon>
        <taxon>Eurotiales</taxon>
        <taxon>Aspergillaceae</taxon>
        <taxon>Aspergillus</taxon>
        <taxon>Aspergillus subgen. Cremei</taxon>
    </lineage>
</organism>
<proteinExistence type="inferred from homology"/>
<dbReference type="VEuPathDB" id="FungiDB:ASPWEDRAFT_167797"/>
<dbReference type="SUPFAM" id="SSF51905">
    <property type="entry name" value="FAD/NAD(P)-binding domain"/>
    <property type="match status" value="1"/>
</dbReference>
<reference evidence="7" key="1">
    <citation type="journal article" date="2017" name="Genome Biol.">
        <title>Comparative genomics reveals high biological diversity and specific adaptations in the industrially and medically important fungal genus Aspergillus.</title>
        <authorList>
            <person name="de Vries R.P."/>
            <person name="Riley R."/>
            <person name="Wiebenga A."/>
            <person name="Aguilar-Osorio G."/>
            <person name="Amillis S."/>
            <person name="Uchima C.A."/>
            <person name="Anderluh G."/>
            <person name="Asadollahi M."/>
            <person name="Askin M."/>
            <person name="Barry K."/>
            <person name="Battaglia E."/>
            <person name="Bayram O."/>
            <person name="Benocci T."/>
            <person name="Braus-Stromeyer S.A."/>
            <person name="Caldana C."/>
            <person name="Canovas D."/>
            <person name="Cerqueira G.C."/>
            <person name="Chen F."/>
            <person name="Chen W."/>
            <person name="Choi C."/>
            <person name="Clum A."/>
            <person name="Dos Santos R.A."/>
            <person name="Damasio A.R."/>
            <person name="Diallinas G."/>
            <person name="Emri T."/>
            <person name="Fekete E."/>
            <person name="Flipphi M."/>
            <person name="Freyberg S."/>
            <person name="Gallo A."/>
            <person name="Gournas C."/>
            <person name="Habgood R."/>
            <person name="Hainaut M."/>
            <person name="Harispe M.L."/>
            <person name="Henrissat B."/>
            <person name="Hilden K.S."/>
            <person name="Hope R."/>
            <person name="Hossain A."/>
            <person name="Karabika E."/>
            <person name="Karaffa L."/>
            <person name="Karanyi Z."/>
            <person name="Krasevec N."/>
            <person name="Kuo A."/>
            <person name="Kusch H."/>
            <person name="LaButti K."/>
            <person name="Lagendijk E.L."/>
            <person name="Lapidus A."/>
            <person name="Levasseur A."/>
            <person name="Lindquist E."/>
            <person name="Lipzen A."/>
            <person name="Logrieco A.F."/>
            <person name="MacCabe A."/>
            <person name="Maekelae M.R."/>
            <person name="Malavazi I."/>
            <person name="Melin P."/>
            <person name="Meyer V."/>
            <person name="Mielnichuk N."/>
            <person name="Miskei M."/>
            <person name="Molnar A.P."/>
            <person name="Mule G."/>
            <person name="Ngan C.Y."/>
            <person name="Orejas M."/>
            <person name="Orosz E."/>
            <person name="Ouedraogo J.P."/>
            <person name="Overkamp K.M."/>
            <person name="Park H.-S."/>
            <person name="Perrone G."/>
            <person name="Piumi F."/>
            <person name="Punt P.J."/>
            <person name="Ram A.F."/>
            <person name="Ramon A."/>
            <person name="Rauscher S."/>
            <person name="Record E."/>
            <person name="Riano-Pachon D.M."/>
            <person name="Robert V."/>
            <person name="Roehrig J."/>
            <person name="Ruller R."/>
            <person name="Salamov A."/>
            <person name="Salih N.S."/>
            <person name="Samson R.A."/>
            <person name="Sandor E."/>
            <person name="Sanguinetti M."/>
            <person name="Schuetze T."/>
            <person name="Sepcic K."/>
            <person name="Shelest E."/>
            <person name="Sherlock G."/>
            <person name="Sophianopoulou V."/>
            <person name="Squina F.M."/>
            <person name="Sun H."/>
            <person name="Susca A."/>
            <person name="Todd R.B."/>
            <person name="Tsang A."/>
            <person name="Unkles S.E."/>
            <person name="van de Wiele N."/>
            <person name="van Rossen-Uffink D."/>
            <person name="Oliveira J.V."/>
            <person name="Vesth T.C."/>
            <person name="Visser J."/>
            <person name="Yu J.-H."/>
            <person name="Zhou M."/>
            <person name="Andersen M.R."/>
            <person name="Archer D.B."/>
            <person name="Baker S.E."/>
            <person name="Benoit I."/>
            <person name="Brakhage A.A."/>
            <person name="Braus G.H."/>
            <person name="Fischer R."/>
            <person name="Frisvad J.C."/>
            <person name="Goldman G.H."/>
            <person name="Houbraken J."/>
            <person name="Oakley B."/>
            <person name="Pocsi I."/>
            <person name="Scazzocchio C."/>
            <person name="Seiboth B."/>
            <person name="vanKuyk P.A."/>
            <person name="Wortman J."/>
            <person name="Dyer P.S."/>
            <person name="Grigoriev I.V."/>
        </authorList>
    </citation>
    <scope>NUCLEOTIDE SEQUENCE [LARGE SCALE GENOMIC DNA]</scope>
    <source>
        <strain evidence="7">DTO 134E9</strain>
    </source>
</reference>
<keyword evidence="7" id="KW-1185">Reference proteome</keyword>
<evidence type="ECO:0000256" key="5">
    <source>
        <dbReference type="ARBA" id="ARBA00023002"/>
    </source>
</evidence>
<comment type="similarity">
    <text evidence="2">Belongs to the FAD-binding monooxygenase family.</text>
</comment>
<dbReference type="GO" id="GO:0050660">
    <property type="term" value="F:flavin adenine dinucleotide binding"/>
    <property type="evidence" value="ECO:0007669"/>
    <property type="project" value="InterPro"/>
</dbReference>
<accession>A0A1L9S3S2</accession>
<evidence type="ECO:0000313" key="7">
    <source>
        <dbReference type="Proteomes" id="UP000184383"/>
    </source>
</evidence>
<comment type="cofactor">
    <cofactor evidence="1">
        <name>FAD</name>
        <dbReference type="ChEBI" id="CHEBI:57692"/>
    </cofactor>
</comment>
<dbReference type="AlphaFoldDB" id="A0A1L9S3S2"/>
<dbReference type="Proteomes" id="UP000184383">
    <property type="component" value="Unassembled WGS sequence"/>
</dbReference>
<gene>
    <name evidence="6" type="ORF">ASPWEDRAFT_167797</name>
</gene>
<evidence type="ECO:0000256" key="1">
    <source>
        <dbReference type="ARBA" id="ARBA00001974"/>
    </source>
</evidence>
<dbReference type="InterPro" id="IPR020946">
    <property type="entry name" value="Flavin_mOase-like"/>
</dbReference>
<dbReference type="OrthoDB" id="74360at2759"/>
<protein>
    <submittedName>
        <fullName evidence="6">Uncharacterized protein</fullName>
    </submittedName>
</protein>
<dbReference type="InterPro" id="IPR036188">
    <property type="entry name" value="FAD/NAD-bd_sf"/>
</dbReference>
<name>A0A1L9S3S2_ASPWE</name>
<dbReference type="STRING" id="1073089.A0A1L9S3S2"/>
<evidence type="ECO:0000256" key="3">
    <source>
        <dbReference type="ARBA" id="ARBA00022630"/>
    </source>
</evidence>
<keyword evidence="3" id="KW-0285">Flavoprotein</keyword>
<keyword evidence="5" id="KW-0560">Oxidoreductase</keyword>